<dbReference type="Pfam" id="PF00589">
    <property type="entry name" value="Phage_integrase"/>
    <property type="match status" value="1"/>
</dbReference>
<keyword evidence="7" id="KW-1185">Reference proteome</keyword>
<gene>
    <name evidence="6" type="ORF">V6X30_00070</name>
</gene>
<name>A0ABV3T569_9GAMM</name>
<dbReference type="Gene3D" id="1.10.150.130">
    <property type="match status" value="1"/>
</dbReference>
<keyword evidence="2" id="KW-0229">DNA integration</keyword>
<sequence length="390" mass="44690">MAVLTLTAEAVRRVLAQPPRHRPRLYADPVTRGLYLEVRPSGGATWYFRYRDLVNRTRMYRINAVERCSVDEAREEVLRLRRHVDDGGDPMTERRCARGPATLEEFIRETYLPHVRSRKRSWRSEVSLIERHLLPTFGDRPIRSISGADVVRWQEERLQAGYAVGTCNRLLVQLCHIFNCAIRWGILADGTNPTEGVKPLTGEKKHERYLSPDEVARLLAVLDNARNVQLADIIRLLLVTGARKREVLDARWEFVNLEDAILTVPRSKSGKPRHIVLANEAIEVLHRQPREPDNPWVFPNPRTGRPFVTIYYGWDTIRRRAGLSDVRLHDLRHSFASFLVNSGRSLYEVQVLLGHASPQTTMRYAHLSRDSLRSATDSAMVAMLRGGAES</sequence>
<comment type="similarity">
    <text evidence="1">Belongs to the 'phage' integrase family.</text>
</comment>
<dbReference type="InterPro" id="IPR010998">
    <property type="entry name" value="Integrase_recombinase_N"/>
</dbReference>
<comment type="caution">
    <text evidence="6">The sequence shown here is derived from an EMBL/GenBank/DDBJ whole genome shotgun (WGS) entry which is preliminary data.</text>
</comment>
<protein>
    <submittedName>
        <fullName evidence="6">Tyrosine-type recombinase/integrase</fullName>
    </submittedName>
</protein>
<dbReference type="EMBL" id="JBAKFF010000001">
    <property type="protein sequence ID" value="MEX0429799.1"/>
    <property type="molecule type" value="Genomic_DNA"/>
</dbReference>
<dbReference type="SUPFAM" id="SSF56349">
    <property type="entry name" value="DNA breaking-rejoining enzymes"/>
    <property type="match status" value="1"/>
</dbReference>
<evidence type="ECO:0000256" key="3">
    <source>
        <dbReference type="ARBA" id="ARBA00023125"/>
    </source>
</evidence>
<dbReference type="InterPro" id="IPR025166">
    <property type="entry name" value="Integrase_DNA_bind_dom"/>
</dbReference>
<dbReference type="InterPro" id="IPR002104">
    <property type="entry name" value="Integrase_catalytic"/>
</dbReference>
<evidence type="ECO:0000256" key="1">
    <source>
        <dbReference type="ARBA" id="ARBA00008857"/>
    </source>
</evidence>
<dbReference type="PANTHER" id="PTHR30629:SF2">
    <property type="entry name" value="PROPHAGE INTEGRASE INTS-RELATED"/>
    <property type="match status" value="1"/>
</dbReference>
<evidence type="ECO:0000259" key="5">
    <source>
        <dbReference type="PROSITE" id="PS51898"/>
    </source>
</evidence>
<reference evidence="6 7" key="1">
    <citation type="submission" date="2024-02" db="EMBL/GenBank/DDBJ databases">
        <title>New especies of Spiribacter isolated from saline water.</title>
        <authorList>
            <person name="Leon M.J."/>
            <person name="De La Haba R."/>
            <person name="Sanchez-Porro C."/>
            <person name="Ventosa A."/>
        </authorList>
    </citation>
    <scope>NUCLEOTIDE SEQUENCE [LARGE SCALE GENOMIC DNA]</scope>
    <source>
        <strain evidence="7">ag22IC4-189</strain>
    </source>
</reference>
<feature type="domain" description="Tyr recombinase" evidence="5">
    <location>
        <begin position="205"/>
        <end position="377"/>
    </location>
</feature>
<proteinExistence type="inferred from homology"/>
<accession>A0ABV3T569</accession>
<dbReference type="CDD" id="cd00796">
    <property type="entry name" value="INT_Rci_Hp1_C"/>
    <property type="match status" value="1"/>
</dbReference>
<dbReference type="PANTHER" id="PTHR30629">
    <property type="entry name" value="PROPHAGE INTEGRASE"/>
    <property type="match status" value="1"/>
</dbReference>
<dbReference type="InterPro" id="IPR038488">
    <property type="entry name" value="Integrase_DNA-bd_sf"/>
</dbReference>
<evidence type="ECO:0000256" key="4">
    <source>
        <dbReference type="ARBA" id="ARBA00023172"/>
    </source>
</evidence>
<dbReference type="InterPro" id="IPR013762">
    <property type="entry name" value="Integrase-like_cat_sf"/>
</dbReference>
<dbReference type="InterPro" id="IPR011010">
    <property type="entry name" value="DNA_brk_join_enz"/>
</dbReference>
<evidence type="ECO:0000313" key="7">
    <source>
        <dbReference type="Proteomes" id="UP001556637"/>
    </source>
</evidence>
<dbReference type="Gene3D" id="3.30.160.390">
    <property type="entry name" value="Integrase, DNA-binding domain"/>
    <property type="match status" value="1"/>
</dbReference>
<dbReference type="Proteomes" id="UP001556637">
    <property type="component" value="Unassembled WGS sequence"/>
</dbReference>
<dbReference type="Pfam" id="PF13356">
    <property type="entry name" value="Arm-DNA-bind_3"/>
    <property type="match status" value="1"/>
</dbReference>
<keyword evidence="4" id="KW-0233">DNA recombination</keyword>
<dbReference type="PROSITE" id="PS51898">
    <property type="entry name" value="TYR_RECOMBINASE"/>
    <property type="match status" value="1"/>
</dbReference>
<evidence type="ECO:0000256" key="2">
    <source>
        <dbReference type="ARBA" id="ARBA00022908"/>
    </source>
</evidence>
<dbReference type="InterPro" id="IPR050808">
    <property type="entry name" value="Phage_Integrase"/>
</dbReference>
<keyword evidence="3" id="KW-0238">DNA-binding</keyword>
<dbReference type="RefSeq" id="WP_367982611.1">
    <property type="nucleotide sequence ID" value="NZ_JBAKFF010000001.1"/>
</dbReference>
<organism evidence="6 7">
    <name type="scientific">Spiribacter insolitus</name>
    <dbReference type="NCBI Taxonomy" id="3122417"/>
    <lineage>
        <taxon>Bacteria</taxon>
        <taxon>Pseudomonadati</taxon>
        <taxon>Pseudomonadota</taxon>
        <taxon>Gammaproteobacteria</taxon>
        <taxon>Chromatiales</taxon>
        <taxon>Ectothiorhodospiraceae</taxon>
        <taxon>Spiribacter</taxon>
    </lineage>
</organism>
<evidence type="ECO:0000313" key="6">
    <source>
        <dbReference type="EMBL" id="MEX0429799.1"/>
    </source>
</evidence>
<dbReference type="Gene3D" id="1.10.443.10">
    <property type="entry name" value="Intergrase catalytic core"/>
    <property type="match status" value="1"/>
</dbReference>